<evidence type="ECO:0000313" key="2">
    <source>
        <dbReference type="Proteomes" id="UP000789759"/>
    </source>
</evidence>
<sequence length="270" mass="30956">MTIVIMDLDHSEDNINITKYFEESYNKDVSDIANNIESLFLKEGDSFDDFDKAKKKGVPSMTNTTTIFLSIESLAKCYLRLNVANFLVEQMKKSLYYTTSCATVEEIESLTSYESSQSKDIDDKSNAIVYETEEITNVDFIDEMLFYGKAWGLACTAINKYILHHDNKFILLIKNYLNKIYIKEEELVRSQEEIVALTSQNVAESTEDSMIQLENPQKVVGRGRPKAASHYNKNITNMTLQETSKKKHEQYTCRFCKESGHNIATCLNKS</sequence>
<comment type="caution">
    <text evidence="1">The sequence shown here is derived from an EMBL/GenBank/DDBJ whole genome shotgun (WGS) entry which is preliminary data.</text>
</comment>
<gene>
    <name evidence="1" type="ORF">CPELLU_LOCUS7449</name>
</gene>
<evidence type="ECO:0000313" key="1">
    <source>
        <dbReference type="EMBL" id="CAG8610929.1"/>
    </source>
</evidence>
<dbReference type="OrthoDB" id="2472988at2759"/>
<organism evidence="1 2">
    <name type="scientific">Cetraspora pellucida</name>
    <dbReference type="NCBI Taxonomy" id="1433469"/>
    <lineage>
        <taxon>Eukaryota</taxon>
        <taxon>Fungi</taxon>
        <taxon>Fungi incertae sedis</taxon>
        <taxon>Mucoromycota</taxon>
        <taxon>Glomeromycotina</taxon>
        <taxon>Glomeromycetes</taxon>
        <taxon>Diversisporales</taxon>
        <taxon>Gigasporaceae</taxon>
        <taxon>Cetraspora</taxon>
    </lineage>
</organism>
<dbReference type="AlphaFoldDB" id="A0A9N9CS64"/>
<proteinExistence type="predicted"/>
<protein>
    <submittedName>
        <fullName evidence="1">25025_t:CDS:1</fullName>
    </submittedName>
</protein>
<name>A0A9N9CS64_9GLOM</name>
<keyword evidence="2" id="KW-1185">Reference proteome</keyword>
<accession>A0A9N9CS64</accession>
<dbReference type="EMBL" id="CAJVQA010004992">
    <property type="protein sequence ID" value="CAG8610929.1"/>
    <property type="molecule type" value="Genomic_DNA"/>
</dbReference>
<dbReference type="Proteomes" id="UP000789759">
    <property type="component" value="Unassembled WGS sequence"/>
</dbReference>
<reference evidence="1" key="1">
    <citation type="submission" date="2021-06" db="EMBL/GenBank/DDBJ databases">
        <authorList>
            <person name="Kallberg Y."/>
            <person name="Tangrot J."/>
            <person name="Rosling A."/>
        </authorList>
    </citation>
    <scope>NUCLEOTIDE SEQUENCE</scope>
    <source>
        <strain evidence="1">FL966</strain>
    </source>
</reference>